<dbReference type="SUPFAM" id="SSF52540">
    <property type="entry name" value="P-loop containing nucleoside triphosphate hydrolases"/>
    <property type="match status" value="1"/>
</dbReference>
<keyword evidence="3" id="KW-1185">Reference proteome</keyword>
<evidence type="ECO:0000313" key="2">
    <source>
        <dbReference type="EMBL" id="MBD2188356.1"/>
    </source>
</evidence>
<accession>A0ABR7ZYL6</accession>
<evidence type="ECO:0000259" key="1">
    <source>
        <dbReference type="PROSITE" id="PS50837"/>
    </source>
</evidence>
<comment type="caution">
    <text evidence="2">The sequence shown here is derived from an EMBL/GenBank/DDBJ whole genome shotgun (WGS) entry which is preliminary data.</text>
</comment>
<sequence length="744" mass="84957">MDTKRDQSIDGFVKRFELALSGFLESSRNQGRELDVKLFQQNVFKAASNYRRNYLKSHGFIQIFGSRKLSTLSSIYIPQRLQAHTSIRNFDSVDELEEAFSRDLQRGSHTKGNNLLGLNVANEEEYLTVLGEPATGKTTFLKYIGLEALRHPEGRYKHNLIPVFIPMWKFCHDSYTLLAAIAEEFARSGFPDPQGIAKWLLAQGKLLILIDGLNEATTKQKELSSNLRDFVKSYPKNRYIVSSRLISYQNSLGQFLELALQPWSDLLIQEYIHKWFTLLYQGKDGLPSEIETVDDDTLDFGQLDQASLKAQQCWQALQSNPIAKELANSPLRLSLLCLLHDRRYSFPSHGSGLYQKAINLVLEEQVVKCQALNLQAGNLLTTDILELFLTEIAHQSFETKRTHLPLAEVTENLQVLLSNCKKHLRGLDLDFALKVLQQVELCNLNTLASATDSKGNAVPNFIFSHITFQEYFVARYIYHHHKIEDTVTNYLSDRRWQQVFLLLGGMMLGNVESLLLSIEARAAKYICTSKLMGMLDWLEQISCQSKGDIRHVAKRIAALFIARPRFLAELAPAMGLTNMLSIARALYGMFEEPLDFDHIFATDISMSLAHALDFDSTTEVHLTIQLAQNLEQALSKMNFDERYINFSALVARLELLISQAPSYDQPYEIRENFRQQINQVWLKTLYLPMELNQISHQEVEALENYLYANLLMVQCRNIAIAVPTKIWDKIESRILGLSPDPDIS</sequence>
<protein>
    <submittedName>
        <fullName evidence="2">NACHT domain-containing protein</fullName>
    </submittedName>
</protein>
<gene>
    <name evidence="2" type="ORF">H6F41_09385</name>
</gene>
<dbReference type="InterPro" id="IPR027417">
    <property type="entry name" value="P-loop_NTPase"/>
</dbReference>
<dbReference type="PANTHER" id="PTHR46844">
    <property type="entry name" value="SLR5058 PROTEIN"/>
    <property type="match status" value="1"/>
</dbReference>
<evidence type="ECO:0000313" key="3">
    <source>
        <dbReference type="Proteomes" id="UP000642094"/>
    </source>
</evidence>
<proteinExistence type="predicted"/>
<dbReference type="Pfam" id="PF22727">
    <property type="entry name" value="NCH2"/>
    <property type="match status" value="1"/>
</dbReference>
<dbReference type="InterPro" id="IPR007111">
    <property type="entry name" value="NACHT_NTPase"/>
</dbReference>
<dbReference type="EMBL" id="JACJQB010000015">
    <property type="protein sequence ID" value="MBD2188356.1"/>
    <property type="molecule type" value="Genomic_DNA"/>
</dbReference>
<name>A0ABR7ZYL6_9CYAN</name>
<reference evidence="2 3" key="1">
    <citation type="journal article" date="2020" name="ISME J.">
        <title>Comparative genomics reveals insights into cyanobacterial evolution and habitat adaptation.</title>
        <authorList>
            <person name="Chen M.Y."/>
            <person name="Teng W.K."/>
            <person name="Zhao L."/>
            <person name="Hu C.X."/>
            <person name="Zhou Y.K."/>
            <person name="Han B.P."/>
            <person name="Song L.R."/>
            <person name="Shu W.S."/>
        </authorList>
    </citation>
    <scope>NUCLEOTIDE SEQUENCE [LARGE SCALE GENOMIC DNA]</scope>
    <source>
        <strain evidence="2 3">FACHB-723</strain>
    </source>
</reference>
<dbReference type="InterPro" id="IPR054501">
    <property type="entry name" value="NCH2"/>
</dbReference>
<dbReference type="PANTHER" id="PTHR46844:SF1">
    <property type="entry name" value="SLR5058 PROTEIN"/>
    <property type="match status" value="1"/>
</dbReference>
<dbReference type="Proteomes" id="UP000642094">
    <property type="component" value="Unassembled WGS sequence"/>
</dbReference>
<dbReference type="Gene3D" id="3.40.50.300">
    <property type="entry name" value="P-loop containing nucleotide triphosphate hydrolases"/>
    <property type="match status" value="1"/>
</dbReference>
<dbReference type="PROSITE" id="PS50837">
    <property type="entry name" value="NACHT"/>
    <property type="match status" value="1"/>
</dbReference>
<feature type="domain" description="NACHT" evidence="1">
    <location>
        <begin position="125"/>
        <end position="244"/>
    </location>
</feature>
<dbReference type="RefSeq" id="WP_190403212.1">
    <property type="nucleotide sequence ID" value="NZ_JACJQB010000015.1"/>
</dbReference>
<dbReference type="Pfam" id="PF05729">
    <property type="entry name" value="NACHT"/>
    <property type="match status" value="1"/>
</dbReference>
<organism evidence="2 3">
    <name type="scientific">Pseudanabaena mucicola FACHB-723</name>
    <dbReference type="NCBI Taxonomy" id="2692860"/>
    <lineage>
        <taxon>Bacteria</taxon>
        <taxon>Bacillati</taxon>
        <taxon>Cyanobacteriota</taxon>
        <taxon>Cyanophyceae</taxon>
        <taxon>Pseudanabaenales</taxon>
        <taxon>Pseudanabaenaceae</taxon>
        <taxon>Pseudanabaena</taxon>
    </lineage>
</organism>